<protein>
    <submittedName>
        <fullName evidence="1">Uncharacterized protein</fullName>
    </submittedName>
</protein>
<sequence>MSQLEQASVTMNSSLEFINMQNPPPPKDSPYLAYIDKGCGESLTNIKSVPYPTRRRSTNYVNTLRDKGLLREMEEVRTDVDKVSSKGDNNYTYGNLTSMSQQDMKHESSKYFMAGSSHIPPQFDKLVYMGDSIDYDGPRRQYMEAEDAMDPLYKGYNGKVYKRRPSFQYEDFKKDVYDKLHIFNDN</sequence>
<dbReference type="AlphaFoldDB" id="A0A0W0D7Q1"/>
<dbReference type="Proteomes" id="UP000054886">
    <property type="component" value="Unassembled WGS sequence"/>
</dbReference>
<accession>A0A0W0D7Q1</accession>
<name>A0A0W0D7Q1_CANGB</name>
<dbReference type="VEuPathDB" id="FungiDB:GWK60_K10219"/>
<reference evidence="1 2" key="1">
    <citation type="submission" date="2015-10" db="EMBL/GenBank/DDBJ databases">
        <title>Draft genomes sequences of Candida glabrata isolates 1A, 1B, 2A, 2B, 3A and 3B.</title>
        <authorList>
            <person name="Haavelsrud O.E."/>
            <person name="Gaustad P."/>
        </authorList>
    </citation>
    <scope>NUCLEOTIDE SEQUENCE [LARGE SCALE GENOMIC DNA]</scope>
    <source>
        <strain evidence="1">910700640</strain>
    </source>
</reference>
<dbReference type="VEuPathDB" id="FungiDB:CAGL0K10428g"/>
<dbReference type="EMBL" id="LLZZ01000124">
    <property type="protein sequence ID" value="KTB02523.1"/>
    <property type="molecule type" value="Genomic_DNA"/>
</dbReference>
<dbReference type="VEuPathDB" id="FungiDB:B1J91_K10428g"/>
<dbReference type="VEuPathDB" id="FungiDB:GVI51_K10263"/>
<comment type="caution">
    <text evidence="1">The sequence shown here is derived from an EMBL/GenBank/DDBJ whole genome shotgun (WGS) entry which is preliminary data.</text>
</comment>
<proteinExistence type="predicted"/>
<organism evidence="1 2">
    <name type="scientific">Candida glabrata</name>
    <name type="common">Yeast</name>
    <name type="synonym">Torulopsis glabrata</name>
    <dbReference type="NCBI Taxonomy" id="5478"/>
    <lineage>
        <taxon>Eukaryota</taxon>
        <taxon>Fungi</taxon>
        <taxon>Dikarya</taxon>
        <taxon>Ascomycota</taxon>
        <taxon>Saccharomycotina</taxon>
        <taxon>Saccharomycetes</taxon>
        <taxon>Saccharomycetales</taxon>
        <taxon>Saccharomycetaceae</taxon>
        <taxon>Nakaseomyces</taxon>
    </lineage>
</organism>
<gene>
    <name evidence="1" type="ORF">AO440_003692</name>
</gene>
<evidence type="ECO:0000313" key="1">
    <source>
        <dbReference type="EMBL" id="KTB02523.1"/>
    </source>
</evidence>
<evidence type="ECO:0000313" key="2">
    <source>
        <dbReference type="Proteomes" id="UP000054886"/>
    </source>
</evidence>